<gene>
    <name evidence="2" type="ORF">DK846_08415</name>
</gene>
<dbReference type="SUPFAM" id="SSF49299">
    <property type="entry name" value="PKD domain"/>
    <property type="match status" value="1"/>
</dbReference>
<reference evidence="2 3" key="1">
    <citation type="submission" date="2018-05" db="EMBL/GenBank/DDBJ databases">
        <title>Draft genome of Methanospirillum lacunae Ki8-1.</title>
        <authorList>
            <person name="Dueholm M.S."/>
            <person name="Nielsen P.H."/>
            <person name="Bakmann L.F."/>
            <person name="Otzen D.E."/>
        </authorList>
    </citation>
    <scope>NUCLEOTIDE SEQUENCE [LARGE SCALE GENOMIC DNA]</scope>
    <source>
        <strain evidence="2 3">Ki8-1</strain>
    </source>
</reference>
<organism evidence="2 3">
    <name type="scientific">Methanospirillum lacunae</name>
    <dbReference type="NCBI Taxonomy" id="668570"/>
    <lineage>
        <taxon>Archaea</taxon>
        <taxon>Methanobacteriati</taxon>
        <taxon>Methanobacteriota</taxon>
        <taxon>Stenosarchaea group</taxon>
        <taxon>Methanomicrobia</taxon>
        <taxon>Methanomicrobiales</taxon>
        <taxon>Methanospirillaceae</taxon>
        <taxon>Methanospirillum</taxon>
    </lineage>
</organism>
<dbReference type="InterPro" id="IPR000601">
    <property type="entry name" value="PKD_dom"/>
</dbReference>
<dbReference type="Gene3D" id="2.60.40.10">
    <property type="entry name" value="Immunoglobulins"/>
    <property type="match status" value="1"/>
</dbReference>
<dbReference type="InterPro" id="IPR022409">
    <property type="entry name" value="PKD/Chitinase_dom"/>
</dbReference>
<dbReference type="InterPro" id="IPR013783">
    <property type="entry name" value="Ig-like_fold"/>
</dbReference>
<dbReference type="OrthoDB" id="136775at2157"/>
<accession>A0A2V2N701</accession>
<keyword evidence="3" id="KW-1185">Reference proteome</keyword>
<dbReference type="Pfam" id="PF18911">
    <property type="entry name" value="PKD_4"/>
    <property type="match status" value="1"/>
</dbReference>
<comment type="caution">
    <text evidence="2">The sequence shown here is derived from an EMBL/GenBank/DDBJ whole genome shotgun (WGS) entry which is preliminary data.</text>
</comment>
<sequence length="215" mass="23710">MVIMMAVPGSVLAYEFKASELGNPDGFICHPDWEYFSASEMASNFTADRVKGDAPFTVQFFDTSYGDPEFWSWDFGDGNTSDEQNPVHTYLLSGSYDVALKIGTSYNYETSMATYNNTSLGQFTDMKWSSTARELNFINVSPEGSGTDQPIPDNYYPEPRKGVVLPSGDIGVVGSAQYDGATITMTPSTQKGYTDTLNINGAYKLTKYTPYNNAY</sequence>
<dbReference type="EMBL" id="QGMY01000007">
    <property type="protein sequence ID" value="PWR72007.1"/>
    <property type="molecule type" value="Genomic_DNA"/>
</dbReference>
<dbReference type="PROSITE" id="PS50093">
    <property type="entry name" value="PKD"/>
    <property type="match status" value="1"/>
</dbReference>
<feature type="domain" description="PKD" evidence="1">
    <location>
        <begin position="41"/>
        <end position="105"/>
    </location>
</feature>
<evidence type="ECO:0000259" key="1">
    <source>
        <dbReference type="PROSITE" id="PS50093"/>
    </source>
</evidence>
<dbReference type="SMART" id="SM00089">
    <property type="entry name" value="PKD"/>
    <property type="match status" value="1"/>
</dbReference>
<evidence type="ECO:0000313" key="3">
    <source>
        <dbReference type="Proteomes" id="UP000245657"/>
    </source>
</evidence>
<dbReference type="AlphaFoldDB" id="A0A2V2N701"/>
<dbReference type="CDD" id="cd00146">
    <property type="entry name" value="PKD"/>
    <property type="match status" value="1"/>
</dbReference>
<dbReference type="FunFam" id="2.60.40.10:FF:000270">
    <property type="entry name" value="Cell surface protein"/>
    <property type="match status" value="1"/>
</dbReference>
<dbReference type="Proteomes" id="UP000245657">
    <property type="component" value="Unassembled WGS sequence"/>
</dbReference>
<name>A0A2V2N701_9EURY</name>
<dbReference type="InterPro" id="IPR035986">
    <property type="entry name" value="PKD_dom_sf"/>
</dbReference>
<protein>
    <recommendedName>
        <fullName evidence="1">PKD domain-containing protein</fullName>
    </recommendedName>
</protein>
<proteinExistence type="predicted"/>
<evidence type="ECO:0000313" key="2">
    <source>
        <dbReference type="EMBL" id="PWR72007.1"/>
    </source>
</evidence>